<dbReference type="Proteomes" id="UP000319824">
    <property type="component" value="Unassembled WGS sequence"/>
</dbReference>
<proteinExistence type="predicted"/>
<sequence length="53" mass="5843">MSDPNRQSGKPPERGCDDLGLLTLIGLVLWLVIVSLLFCMAVRLLGLAHRLLQ</sequence>
<keyword evidence="1" id="KW-1133">Transmembrane helix</keyword>
<evidence type="ECO:0000313" key="2">
    <source>
        <dbReference type="EMBL" id="TVZ74122.1"/>
    </source>
</evidence>
<dbReference type="EMBL" id="VISO01000002">
    <property type="protein sequence ID" value="TVZ74122.1"/>
    <property type="molecule type" value="Genomic_DNA"/>
</dbReference>
<feature type="transmembrane region" description="Helical" evidence="1">
    <location>
        <begin position="20"/>
        <end position="45"/>
    </location>
</feature>
<organism evidence="2 3">
    <name type="scientific">Rhizobium mongolense USDA 1844</name>
    <dbReference type="NCBI Taxonomy" id="1079460"/>
    <lineage>
        <taxon>Bacteria</taxon>
        <taxon>Pseudomonadati</taxon>
        <taxon>Pseudomonadota</taxon>
        <taxon>Alphaproteobacteria</taxon>
        <taxon>Hyphomicrobiales</taxon>
        <taxon>Rhizobiaceae</taxon>
        <taxon>Rhizobium/Agrobacterium group</taxon>
        <taxon>Rhizobium</taxon>
    </lineage>
</organism>
<reference evidence="2 3" key="1">
    <citation type="submission" date="2019-06" db="EMBL/GenBank/DDBJ databases">
        <title>Pac Bio to generate improved reference genome sequences for organisms with transposon mutant libraries (support for FEBA project).</title>
        <authorList>
            <person name="Blow M."/>
        </authorList>
    </citation>
    <scope>NUCLEOTIDE SEQUENCE [LARGE SCALE GENOMIC DNA]</scope>
    <source>
        <strain evidence="2 3">USDA 1844</strain>
    </source>
</reference>
<accession>A0A559THN3</accession>
<evidence type="ECO:0000256" key="1">
    <source>
        <dbReference type="SAM" id="Phobius"/>
    </source>
</evidence>
<gene>
    <name evidence="2" type="ORF">BCL32_2440</name>
</gene>
<name>A0A559THN3_9HYPH</name>
<evidence type="ECO:0000313" key="3">
    <source>
        <dbReference type="Proteomes" id="UP000319824"/>
    </source>
</evidence>
<protein>
    <submittedName>
        <fullName evidence="2">Uncharacterized protein</fullName>
    </submittedName>
</protein>
<comment type="caution">
    <text evidence="2">The sequence shown here is derived from an EMBL/GenBank/DDBJ whole genome shotgun (WGS) entry which is preliminary data.</text>
</comment>
<keyword evidence="1" id="KW-0812">Transmembrane</keyword>
<dbReference type="AlphaFoldDB" id="A0A559THN3"/>
<keyword evidence="1" id="KW-0472">Membrane</keyword>